<dbReference type="OrthoDB" id="432970at2759"/>
<sequence>MNPSPTTAPRSNSDFADRRDDWDEHKMDCKHAKVKNIQARFFRAAIILENIWEAYREKLFDKLITKIEKKDGSLVLHENDDRWFNSPYDMLEPFPFHLLPEPSDKLAVLNFMACGDTLAYLNDVVELLFRDLSTKIVEVAINDMIPKMTITPVDWLAVRQQHDLVGHDTTASTNVR</sequence>
<dbReference type="InParanoid" id="H0EGL1"/>
<name>H0EGL1_GLAL7</name>
<dbReference type="HOGENOM" id="CLU_1525301_0_0_1"/>
<evidence type="ECO:0000313" key="2">
    <source>
        <dbReference type="Proteomes" id="UP000005446"/>
    </source>
</evidence>
<gene>
    <name evidence="1" type="ORF">M7I_1628</name>
</gene>
<dbReference type="AlphaFoldDB" id="H0EGL1"/>
<evidence type="ECO:0000313" key="1">
    <source>
        <dbReference type="EMBL" id="EHL02285.1"/>
    </source>
</evidence>
<dbReference type="Proteomes" id="UP000005446">
    <property type="component" value="Unassembled WGS sequence"/>
</dbReference>
<proteinExistence type="predicted"/>
<comment type="caution">
    <text evidence="1">The sequence shown here is derived from an EMBL/GenBank/DDBJ whole genome shotgun (WGS) entry which is preliminary data.</text>
</comment>
<dbReference type="EMBL" id="AGUE01000028">
    <property type="protein sequence ID" value="EHL02285.1"/>
    <property type="molecule type" value="Genomic_DNA"/>
</dbReference>
<organism evidence="1 2">
    <name type="scientific">Glarea lozoyensis (strain ATCC 74030 / MF5533)</name>
    <dbReference type="NCBI Taxonomy" id="1104152"/>
    <lineage>
        <taxon>Eukaryota</taxon>
        <taxon>Fungi</taxon>
        <taxon>Dikarya</taxon>
        <taxon>Ascomycota</taxon>
        <taxon>Pezizomycotina</taxon>
        <taxon>Leotiomycetes</taxon>
        <taxon>Helotiales</taxon>
        <taxon>Helotiaceae</taxon>
        <taxon>Glarea</taxon>
    </lineage>
</organism>
<accession>H0EGL1</accession>
<protein>
    <submittedName>
        <fullName evidence="1">Uncharacterized protein</fullName>
    </submittedName>
</protein>
<reference evidence="1 2" key="1">
    <citation type="journal article" date="2012" name="Eukaryot. Cell">
        <title>Genome sequence of the fungus Glarea lozoyensis: the first genome sequence of a species from the Helotiaceae family.</title>
        <authorList>
            <person name="Youssar L."/>
            <person name="Gruening B.A."/>
            <person name="Erxleben A."/>
            <person name="Guenther S."/>
            <person name="Huettel W."/>
        </authorList>
    </citation>
    <scope>NUCLEOTIDE SEQUENCE [LARGE SCALE GENOMIC DNA]</scope>
    <source>
        <strain evidence="2">ATCC 74030 / MF5533</strain>
    </source>
</reference>
<keyword evidence="2" id="KW-1185">Reference proteome</keyword>